<dbReference type="InterPro" id="IPR037401">
    <property type="entry name" value="SnoaL-like"/>
</dbReference>
<dbReference type="SUPFAM" id="SSF54427">
    <property type="entry name" value="NTF2-like"/>
    <property type="match status" value="1"/>
</dbReference>
<dbReference type="Proteomes" id="UP001601976">
    <property type="component" value="Unassembled WGS sequence"/>
</dbReference>
<reference evidence="2 3" key="1">
    <citation type="submission" date="2024-10" db="EMBL/GenBank/DDBJ databases">
        <title>The Natural Products Discovery Center: Release of the First 8490 Sequenced Strains for Exploring Actinobacteria Biosynthetic Diversity.</title>
        <authorList>
            <person name="Kalkreuter E."/>
            <person name="Kautsar S.A."/>
            <person name="Yang D."/>
            <person name="Bader C.D."/>
            <person name="Teijaro C.N."/>
            <person name="Fluegel L."/>
            <person name="Davis C.M."/>
            <person name="Simpson J.R."/>
            <person name="Lauterbach L."/>
            <person name="Steele A.D."/>
            <person name="Gui C."/>
            <person name="Meng S."/>
            <person name="Li G."/>
            <person name="Viehrig K."/>
            <person name="Ye F."/>
            <person name="Su P."/>
            <person name="Kiefer A.F."/>
            <person name="Nichols A."/>
            <person name="Cepeda A.J."/>
            <person name="Yan W."/>
            <person name="Fan B."/>
            <person name="Jiang Y."/>
            <person name="Adhikari A."/>
            <person name="Zheng C.-J."/>
            <person name="Schuster L."/>
            <person name="Cowan T.M."/>
            <person name="Smanski M.J."/>
            <person name="Chevrette M.G."/>
            <person name="De Carvalho L.P.S."/>
            <person name="Shen B."/>
        </authorList>
    </citation>
    <scope>NUCLEOTIDE SEQUENCE [LARGE SCALE GENOMIC DNA]</scope>
    <source>
        <strain evidence="2 3">NPDC003029</strain>
    </source>
</reference>
<comment type="caution">
    <text evidence="2">The sequence shown here is derived from an EMBL/GenBank/DDBJ whole genome shotgun (WGS) entry which is preliminary data.</text>
</comment>
<proteinExistence type="predicted"/>
<sequence length="133" mass="15082">MSDTRSVVEELYRRIGEGEGERESLGELFAEKLEWDIYGAETVPWAGPRGTREEAVEFFRSLPDHLRAEKFEVERILVDGEHAVALGHMRHVVLATGKVFDSPFAFHIKVEGGLITRYITFEDSLALARAFES</sequence>
<evidence type="ECO:0000313" key="2">
    <source>
        <dbReference type="EMBL" id="MFF3340794.1"/>
    </source>
</evidence>
<feature type="domain" description="SnoaL-like" evidence="1">
    <location>
        <begin position="8"/>
        <end position="118"/>
    </location>
</feature>
<accession>A0ABW6RGY7</accession>
<evidence type="ECO:0000313" key="3">
    <source>
        <dbReference type="Proteomes" id="UP001601976"/>
    </source>
</evidence>
<name>A0ABW6RGY7_9ACTN</name>
<gene>
    <name evidence="2" type="ORF">ACFYWW_18975</name>
</gene>
<dbReference type="PANTHER" id="PTHR41252">
    <property type="entry name" value="BLR2505 PROTEIN"/>
    <property type="match status" value="1"/>
</dbReference>
<dbReference type="RefSeq" id="WP_387896219.1">
    <property type="nucleotide sequence ID" value="NZ_JBIAPK010000005.1"/>
</dbReference>
<dbReference type="EMBL" id="JBIAPK010000005">
    <property type="protein sequence ID" value="MFF3340794.1"/>
    <property type="molecule type" value="Genomic_DNA"/>
</dbReference>
<evidence type="ECO:0000259" key="1">
    <source>
        <dbReference type="Pfam" id="PF12680"/>
    </source>
</evidence>
<dbReference type="Pfam" id="PF12680">
    <property type="entry name" value="SnoaL_2"/>
    <property type="match status" value="1"/>
</dbReference>
<dbReference type="InterPro" id="IPR032710">
    <property type="entry name" value="NTF2-like_dom_sf"/>
</dbReference>
<protein>
    <submittedName>
        <fullName evidence="2">Nuclear transport factor 2 family protein</fullName>
    </submittedName>
</protein>
<keyword evidence="3" id="KW-1185">Reference proteome</keyword>
<dbReference type="PANTHER" id="PTHR41252:SF1">
    <property type="entry name" value="BLR2505 PROTEIN"/>
    <property type="match status" value="1"/>
</dbReference>
<dbReference type="Gene3D" id="3.10.450.50">
    <property type="match status" value="1"/>
</dbReference>
<organism evidence="2 3">
    <name type="scientific">Streptomyces flavidovirens</name>
    <dbReference type="NCBI Taxonomy" id="67298"/>
    <lineage>
        <taxon>Bacteria</taxon>
        <taxon>Bacillati</taxon>
        <taxon>Actinomycetota</taxon>
        <taxon>Actinomycetes</taxon>
        <taxon>Kitasatosporales</taxon>
        <taxon>Streptomycetaceae</taxon>
        <taxon>Streptomyces</taxon>
    </lineage>
</organism>